<dbReference type="PROSITE" id="PS51375">
    <property type="entry name" value="PPR"/>
    <property type="match status" value="1"/>
</dbReference>
<name>A0AAD4J996_PERFH</name>
<feature type="repeat" description="PPR" evidence="3">
    <location>
        <begin position="103"/>
        <end position="137"/>
    </location>
</feature>
<feature type="domain" description="DYW" evidence="4">
    <location>
        <begin position="259"/>
        <end position="351"/>
    </location>
</feature>
<dbReference type="EMBL" id="SDAM02000109">
    <property type="protein sequence ID" value="KAH6829339.1"/>
    <property type="molecule type" value="Genomic_DNA"/>
</dbReference>
<dbReference type="AlphaFoldDB" id="A0AAD4J996"/>
<evidence type="ECO:0000259" key="4">
    <source>
        <dbReference type="Pfam" id="PF14432"/>
    </source>
</evidence>
<dbReference type="SUPFAM" id="SSF48452">
    <property type="entry name" value="TPR-like"/>
    <property type="match status" value="1"/>
</dbReference>
<proteinExistence type="inferred from homology"/>
<accession>A0AAD4J996</accession>
<dbReference type="Pfam" id="PF14432">
    <property type="entry name" value="DYW_deaminase"/>
    <property type="match status" value="1"/>
</dbReference>
<protein>
    <recommendedName>
        <fullName evidence="4">DYW domain-containing protein</fullName>
    </recommendedName>
</protein>
<comment type="similarity">
    <text evidence="1">Belongs to the PPR family. PCMP-H subfamily.</text>
</comment>
<gene>
    <name evidence="5" type="ORF">C2S53_011563</name>
</gene>
<comment type="caution">
    <text evidence="5">The sequence shown here is derived from an EMBL/GenBank/DDBJ whole genome shotgun (WGS) entry which is preliminary data.</text>
</comment>
<reference evidence="5 6" key="1">
    <citation type="journal article" date="2021" name="Nat. Commun.">
        <title>Incipient diploidization of the medicinal plant Perilla within 10,000 years.</title>
        <authorList>
            <person name="Zhang Y."/>
            <person name="Shen Q."/>
            <person name="Leng L."/>
            <person name="Zhang D."/>
            <person name="Chen S."/>
            <person name="Shi Y."/>
            <person name="Ning Z."/>
            <person name="Chen S."/>
        </authorList>
    </citation>
    <scope>NUCLEOTIDE SEQUENCE [LARGE SCALE GENOMIC DNA]</scope>
    <source>
        <strain evidence="6">cv. PC099</strain>
    </source>
</reference>
<sequence>MSFFCTNPLLKGFFTLTQENAAFTPLHKKNSPHGTLKFGVSKANPSQGNVHSAVEALEEMAKNHILADSNHVLELMQFTIDMESVEGGDRIYEYVMRFSSDYNVSIFNKLIQMYLKLGDYRRAGRIFEQMACKDIDSCNMMIMALVENGEADEAIRVFTRSVKEDSRLMPNETTFSGVLKACEILGDVEKGRAYFASMDKDYGISPSSDHYESYINLVIKAKADDEREQHKVKSKQRMKEKSMAHGKLISLSKKAKEAGYVPDTRYVLHDIEHEAKERALLYHSERLAIAHGLISTPPGTTLRIIKNLRICGDCHNFIKILSSFEKREFIVRDNKRFHHFKDGECSCRDFW</sequence>
<evidence type="ECO:0000256" key="2">
    <source>
        <dbReference type="ARBA" id="ARBA00022737"/>
    </source>
</evidence>
<dbReference type="Proteomes" id="UP001190926">
    <property type="component" value="Unassembled WGS sequence"/>
</dbReference>
<dbReference type="NCBIfam" id="TIGR00756">
    <property type="entry name" value="PPR"/>
    <property type="match status" value="1"/>
</dbReference>
<keyword evidence="2" id="KW-0677">Repeat</keyword>
<evidence type="ECO:0000256" key="3">
    <source>
        <dbReference type="PROSITE-ProRule" id="PRU00708"/>
    </source>
</evidence>
<dbReference type="InterPro" id="IPR002885">
    <property type="entry name" value="PPR_rpt"/>
</dbReference>
<dbReference type="Pfam" id="PF01535">
    <property type="entry name" value="PPR"/>
    <property type="match status" value="2"/>
</dbReference>
<dbReference type="Gene3D" id="1.25.40.10">
    <property type="entry name" value="Tetratricopeptide repeat domain"/>
    <property type="match status" value="1"/>
</dbReference>
<dbReference type="InterPro" id="IPR032867">
    <property type="entry name" value="DYW_dom"/>
</dbReference>
<dbReference type="GO" id="GO:0003723">
    <property type="term" value="F:RNA binding"/>
    <property type="evidence" value="ECO:0007669"/>
    <property type="project" value="InterPro"/>
</dbReference>
<dbReference type="PANTHER" id="PTHR47926:SF347">
    <property type="entry name" value="PENTATRICOPEPTIDE REPEAT-CONTAINING PROTEIN"/>
    <property type="match status" value="1"/>
</dbReference>
<evidence type="ECO:0000256" key="1">
    <source>
        <dbReference type="ARBA" id="ARBA00006643"/>
    </source>
</evidence>
<evidence type="ECO:0000313" key="5">
    <source>
        <dbReference type="EMBL" id="KAH6829339.1"/>
    </source>
</evidence>
<keyword evidence="6" id="KW-1185">Reference proteome</keyword>
<dbReference type="InterPro" id="IPR046960">
    <property type="entry name" value="PPR_At4g14850-like_plant"/>
</dbReference>
<evidence type="ECO:0000313" key="6">
    <source>
        <dbReference type="Proteomes" id="UP001190926"/>
    </source>
</evidence>
<organism evidence="5 6">
    <name type="scientific">Perilla frutescens var. hirtella</name>
    <name type="common">Perilla citriodora</name>
    <name type="synonym">Perilla setoyensis</name>
    <dbReference type="NCBI Taxonomy" id="608512"/>
    <lineage>
        <taxon>Eukaryota</taxon>
        <taxon>Viridiplantae</taxon>
        <taxon>Streptophyta</taxon>
        <taxon>Embryophyta</taxon>
        <taxon>Tracheophyta</taxon>
        <taxon>Spermatophyta</taxon>
        <taxon>Magnoliopsida</taxon>
        <taxon>eudicotyledons</taxon>
        <taxon>Gunneridae</taxon>
        <taxon>Pentapetalae</taxon>
        <taxon>asterids</taxon>
        <taxon>lamiids</taxon>
        <taxon>Lamiales</taxon>
        <taxon>Lamiaceae</taxon>
        <taxon>Nepetoideae</taxon>
        <taxon>Elsholtzieae</taxon>
        <taxon>Perilla</taxon>
    </lineage>
</organism>
<dbReference type="PANTHER" id="PTHR47926">
    <property type="entry name" value="PENTATRICOPEPTIDE REPEAT-CONTAINING PROTEIN"/>
    <property type="match status" value="1"/>
</dbReference>
<dbReference type="GO" id="GO:0009451">
    <property type="term" value="P:RNA modification"/>
    <property type="evidence" value="ECO:0007669"/>
    <property type="project" value="InterPro"/>
</dbReference>
<dbReference type="GO" id="GO:0008270">
    <property type="term" value="F:zinc ion binding"/>
    <property type="evidence" value="ECO:0007669"/>
    <property type="project" value="InterPro"/>
</dbReference>
<dbReference type="InterPro" id="IPR011990">
    <property type="entry name" value="TPR-like_helical_dom_sf"/>
</dbReference>